<dbReference type="EMBL" id="JAARRW010000012">
    <property type="protein sequence ID" value="MBC1563719.1"/>
    <property type="molecule type" value="Genomic_DNA"/>
</dbReference>
<evidence type="ECO:0000313" key="9">
    <source>
        <dbReference type="EMBL" id="MBC1563719.1"/>
    </source>
</evidence>
<accession>A0A7X0XMB9</accession>
<evidence type="ECO:0000259" key="8">
    <source>
        <dbReference type="Pfam" id="PF02706"/>
    </source>
</evidence>
<gene>
    <name evidence="9" type="ORF">HB902_16715</name>
</gene>
<dbReference type="GO" id="GO:0004713">
    <property type="term" value="F:protein tyrosine kinase activity"/>
    <property type="evidence" value="ECO:0007669"/>
    <property type="project" value="TreeGrafter"/>
</dbReference>
<keyword evidence="3" id="KW-1003">Cell membrane</keyword>
<evidence type="ECO:0000256" key="2">
    <source>
        <dbReference type="ARBA" id="ARBA00006683"/>
    </source>
</evidence>
<keyword evidence="4 7" id="KW-0812">Transmembrane</keyword>
<dbReference type="Pfam" id="PF02706">
    <property type="entry name" value="Wzz"/>
    <property type="match status" value="1"/>
</dbReference>
<sequence length="226" mass="25058">MTKISMSDLGKVIKKYFLLLLLIPIATTALVFVAEKVILPQEYTASTQLLLTMDTSKKNEQTQTFDDLRSSIQLIGTFSTTIQSAKVRNEVAKESGQDKLDETISVITDQNSLYFTVNVTGTDAKQTMKVADTLGKVLKRDFPKLFAGINVNIMESADSVTVKPITFQLLLGFLIGMMASLILTLSLLIFSSIVTKESQLRDLGLTVLGDVPWKNLRREDFEPNAK</sequence>
<proteinExistence type="inferred from homology"/>
<name>A0A7X0XMB9_9LIST</name>
<dbReference type="RefSeq" id="WP_185430575.1">
    <property type="nucleotide sequence ID" value="NZ_JAARRW010000012.1"/>
</dbReference>
<comment type="subcellular location">
    <subcellularLocation>
        <location evidence="1">Cell membrane</location>
        <topology evidence="1">Multi-pass membrane protein</topology>
    </subcellularLocation>
</comment>
<dbReference type="Proteomes" id="UP000541955">
    <property type="component" value="Unassembled WGS sequence"/>
</dbReference>
<evidence type="ECO:0000256" key="3">
    <source>
        <dbReference type="ARBA" id="ARBA00022475"/>
    </source>
</evidence>
<reference evidence="9 10" key="1">
    <citation type="submission" date="2020-03" db="EMBL/GenBank/DDBJ databases">
        <title>Soil Listeria distribution.</title>
        <authorList>
            <person name="Liao J."/>
            <person name="Wiedmann M."/>
        </authorList>
    </citation>
    <scope>NUCLEOTIDE SEQUENCE [LARGE SCALE GENOMIC DNA]</scope>
    <source>
        <strain evidence="9 10">FSL L7-1387</strain>
    </source>
</reference>
<dbReference type="InterPro" id="IPR050445">
    <property type="entry name" value="Bact_polysacc_biosynth/exp"/>
</dbReference>
<dbReference type="PANTHER" id="PTHR32309:SF13">
    <property type="entry name" value="FERRIC ENTEROBACTIN TRANSPORT PROTEIN FEPE"/>
    <property type="match status" value="1"/>
</dbReference>
<keyword evidence="6 7" id="KW-0472">Membrane</keyword>
<evidence type="ECO:0000256" key="6">
    <source>
        <dbReference type="ARBA" id="ARBA00023136"/>
    </source>
</evidence>
<evidence type="ECO:0000256" key="4">
    <source>
        <dbReference type="ARBA" id="ARBA00022692"/>
    </source>
</evidence>
<feature type="domain" description="Polysaccharide chain length determinant N-terminal" evidence="8">
    <location>
        <begin position="3"/>
        <end position="94"/>
    </location>
</feature>
<evidence type="ECO:0000313" key="10">
    <source>
        <dbReference type="Proteomes" id="UP000541955"/>
    </source>
</evidence>
<evidence type="ECO:0000256" key="7">
    <source>
        <dbReference type="SAM" id="Phobius"/>
    </source>
</evidence>
<organism evidence="9 10">
    <name type="scientific">Listeria booriae</name>
    <dbReference type="NCBI Taxonomy" id="1552123"/>
    <lineage>
        <taxon>Bacteria</taxon>
        <taxon>Bacillati</taxon>
        <taxon>Bacillota</taxon>
        <taxon>Bacilli</taxon>
        <taxon>Bacillales</taxon>
        <taxon>Listeriaceae</taxon>
        <taxon>Listeria</taxon>
    </lineage>
</organism>
<evidence type="ECO:0000256" key="1">
    <source>
        <dbReference type="ARBA" id="ARBA00004651"/>
    </source>
</evidence>
<dbReference type="InterPro" id="IPR003856">
    <property type="entry name" value="LPS_length_determ_N"/>
</dbReference>
<dbReference type="AlphaFoldDB" id="A0A7X0XMB9"/>
<dbReference type="GO" id="GO:0005886">
    <property type="term" value="C:plasma membrane"/>
    <property type="evidence" value="ECO:0007669"/>
    <property type="project" value="UniProtKB-SubCell"/>
</dbReference>
<comment type="caution">
    <text evidence="9">The sequence shown here is derived from an EMBL/GenBank/DDBJ whole genome shotgun (WGS) entry which is preliminary data.</text>
</comment>
<protein>
    <recommendedName>
        <fullName evidence="8">Polysaccharide chain length determinant N-terminal domain-containing protein</fullName>
    </recommendedName>
</protein>
<dbReference type="PANTHER" id="PTHR32309">
    <property type="entry name" value="TYROSINE-PROTEIN KINASE"/>
    <property type="match status" value="1"/>
</dbReference>
<comment type="similarity">
    <text evidence="2">Belongs to the CpsC/CapA family.</text>
</comment>
<feature type="transmembrane region" description="Helical" evidence="7">
    <location>
        <begin position="169"/>
        <end position="190"/>
    </location>
</feature>
<keyword evidence="5 7" id="KW-1133">Transmembrane helix</keyword>
<evidence type="ECO:0000256" key="5">
    <source>
        <dbReference type="ARBA" id="ARBA00022989"/>
    </source>
</evidence>